<feature type="domain" description="ABC-type transport auxiliary lipoprotein component" evidence="2">
    <location>
        <begin position="42"/>
        <end position="181"/>
    </location>
</feature>
<keyword evidence="4" id="KW-1185">Reference proteome</keyword>
<protein>
    <recommendedName>
        <fullName evidence="2">ABC-type transport auxiliary lipoprotein component domain-containing protein</fullName>
    </recommendedName>
</protein>
<feature type="signal peptide" evidence="1">
    <location>
        <begin position="1"/>
        <end position="24"/>
    </location>
</feature>
<sequence>MRKVNQLLASVVLGTALTACSVLPSNPPVNTYRLAPSTVDVVLQPLKLSLVVPVPEANRTVAHQRITVVTADNEVRAYQGARWEDTAPVVFRNRLVEDLQRAHAYNTVVSNDENVNVDRSLHLDLQSYQLQYKDTQPEVVISVNAALVNRRTSEIMASRRFTVEQAVASAQLNDILPVFAQLNDKINEEVIIWLRQQEH</sequence>
<evidence type="ECO:0000313" key="4">
    <source>
        <dbReference type="Proteomes" id="UP000541421"/>
    </source>
</evidence>
<evidence type="ECO:0000313" key="3">
    <source>
        <dbReference type="EMBL" id="NOL50314.1"/>
    </source>
</evidence>
<evidence type="ECO:0000259" key="2">
    <source>
        <dbReference type="Pfam" id="PF03886"/>
    </source>
</evidence>
<gene>
    <name evidence="3" type="ORF">HKX40_09250</name>
</gene>
<dbReference type="Gene3D" id="3.40.50.10610">
    <property type="entry name" value="ABC-type transport auxiliary lipoprotein component"/>
    <property type="match status" value="1"/>
</dbReference>
<keyword evidence="1" id="KW-0732">Signal</keyword>
<dbReference type="EMBL" id="JABGBO010000010">
    <property type="protein sequence ID" value="NOL50314.1"/>
    <property type="molecule type" value="Genomic_DNA"/>
</dbReference>
<dbReference type="Pfam" id="PF03886">
    <property type="entry name" value="ABC_trans_aux"/>
    <property type="match status" value="1"/>
</dbReference>
<reference evidence="3 4" key="1">
    <citation type="submission" date="2020-05" db="EMBL/GenBank/DDBJ databases">
        <authorList>
            <person name="Niu N."/>
        </authorList>
    </citation>
    <scope>NUCLEOTIDE SEQUENCE [LARGE SCALE GENOMIC DNA]</scope>
    <source>
        <strain evidence="3 4">LMG10982</strain>
    </source>
</reference>
<dbReference type="SUPFAM" id="SSF159594">
    <property type="entry name" value="XCC0632-like"/>
    <property type="match status" value="1"/>
</dbReference>
<dbReference type="AlphaFoldDB" id="A0A7Y4LB39"/>
<name>A0A7Y4LB39_9BURK</name>
<organism evidence="3 4">
    <name type="scientific">Pelistega europaea</name>
    <dbReference type="NCBI Taxonomy" id="106147"/>
    <lineage>
        <taxon>Bacteria</taxon>
        <taxon>Pseudomonadati</taxon>
        <taxon>Pseudomonadota</taxon>
        <taxon>Betaproteobacteria</taxon>
        <taxon>Burkholderiales</taxon>
        <taxon>Alcaligenaceae</taxon>
        <taxon>Pelistega</taxon>
    </lineage>
</organism>
<dbReference type="PROSITE" id="PS51257">
    <property type="entry name" value="PROKAR_LIPOPROTEIN"/>
    <property type="match status" value="1"/>
</dbReference>
<dbReference type="RefSeq" id="WP_171589293.1">
    <property type="nucleotide sequence ID" value="NZ_JABGBO010000010.1"/>
</dbReference>
<comment type="caution">
    <text evidence="3">The sequence shown here is derived from an EMBL/GenBank/DDBJ whole genome shotgun (WGS) entry which is preliminary data.</text>
</comment>
<proteinExistence type="predicted"/>
<dbReference type="InterPro" id="IPR005586">
    <property type="entry name" value="ABC_trans_aux"/>
</dbReference>
<dbReference type="Proteomes" id="UP000541421">
    <property type="component" value="Unassembled WGS sequence"/>
</dbReference>
<accession>A0A7Y4LB39</accession>
<feature type="chain" id="PRO_5031451304" description="ABC-type transport auxiliary lipoprotein component domain-containing protein" evidence="1">
    <location>
        <begin position="25"/>
        <end position="199"/>
    </location>
</feature>
<evidence type="ECO:0000256" key="1">
    <source>
        <dbReference type="SAM" id="SignalP"/>
    </source>
</evidence>